<sequence>MNRQTIKVPKYVSATQITEFPKKDQAIIIDAIENAQVKEYIVALGKLIEPTQIQFLSRISKNRICIYLTSKAIVDELVHSQKHVTIQNRQLPIHPFVKQERHVILSNVYPIIPNKVIEKKFEEIQIKLLSPISCLSAGFSEEDYSHILSFRRELCMAEEDYKRLPERISVEYEGTNYWIYISSDTATCCICNKEGYLISKCEGSYPNPDDNPQIYERSSFKRPRPPSDTTTSPVVQDKTNNDSDTTSQSNLDDVQEEKVEKKTKKHK</sequence>
<protein>
    <submittedName>
        <fullName evidence="2">Uncharacterized protein</fullName>
    </submittedName>
</protein>
<accession>A0A5E4PZN6</accession>
<dbReference type="AlphaFoldDB" id="A0A5E4PZN6"/>
<name>A0A5E4PZN6_9NEOP</name>
<feature type="region of interest" description="Disordered" evidence="1">
    <location>
        <begin position="209"/>
        <end position="267"/>
    </location>
</feature>
<feature type="compositionally biased region" description="Polar residues" evidence="1">
    <location>
        <begin position="242"/>
        <end position="252"/>
    </location>
</feature>
<keyword evidence="3" id="KW-1185">Reference proteome</keyword>
<evidence type="ECO:0000313" key="2">
    <source>
        <dbReference type="EMBL" id="VVC91410.1"/>
    </source>
</evidence>
<gene>
    <name evidence="2" type="ORF">LSINAPIS_LOCUS4084</name>
</gene>
<dbReference type="EMBL" id="FZQP02001048">
    <property type="protein sequence ID" value="VVC91410.1"/>
    <property type="molecule type" value="Genomic_DNA"/>
</dbReference>
<evidence type="ECO:0000256" key="1">
    <source>
        <dbReference type="SAM" id="MobiDB-lite"/>
    </source>
</evidence>
<organism evidence="2 3">
    <name type="scientific">Leptidea sinapis</name>
    <dbReference type="NCBI Taxonomy" id="189913"/>
    <lineage>
        <taxon>Eukaryota</taxon>
        <taxon>Metazoa</taxon>
        <taxon>Ecdysozoa</taxon>
        <taxon>Arthropoda</taxon>
        <taxon>Hexapoda</taxon>
        <taxon>Insecta</taxon>
        <taxon>Pterygota</taxon>
        <taxon>Neoptera</taxon>
        <taxon>Endopterygota</taxon>
        <taxon>Lepidoptera</taxon>
        <taxon>Glossata</taxon>
        <taxon>Ditrysia</taxon>
        <taxon>Papilionoidea</taxon>
        <taxon>Pieridae</taxon>
        <taxon>Dismorphiinae</taxon>
        <taxon>Leptidea</taxon>
    </lineage>
</organism>
<evidence type="ECO:0000313" key="3">
    <source>
        <dbReference type="Proteomes" id="UP000324832"/>
    </source>
</evidence>
<dbReference type="Proteomes" id="UP000324832">
    <property type="component" value="Unassembled WGS sequence"/>
</dbReference>
<proteinExistence type="predicted"/>
<reference evidence="2 3" key="1">
    <citation type="submission" date="2017-07" db="EMBL/GenBank/DDBJ databases">
        <authorList>
            <person name="Talla V."/>
            <person name="Backstrom N."/>
        </authorList>
    </citation>
    <scope>NUCLEOTIDE SEQUENCE [LARGE SCALE GENOMIC DNA]</scope>
</reference>